<dbReference type="PANTHER" id="PTHR47354:SF6">
    <property type="entry name" value="NADH OXIDOREDUCTASE HCR"/>
    <property type="match status" value="1"/>
</dbReference>
<keyword evidence="3" id="KW-0001">2Fe-2S</keyword>
<dbReference type="SUPFAM" id="SSF52343">
    <property type="entry name" value="Ferredoxin reductase-like, C-terminal NADP-linked domain"/>
    <property type="match status" value="1"/>
</dbReference>
<dbReference type="Gene3D" id="2.40.30.10">
    <property type="entry name" value="Translation factors"/>
    <property type="match status" value="1"/>
</dbReference>
<dbReference type="InterPro" id="IPR001433">
    <property type="entry name" value="OxRdtase_FAD/NAD-bd"/>
</dbReference>
<feature type="transmembrane region" description="Helical" evidence="9">
    <location>
        <begin position="192"/>
        <end position="214"/>
    </location>
</feature>
<gene>
    <name evidence="11" type="ORF">BAE39_24545</name>
</gene>
<dbReference type="InterPro" id="IPR017927">
    <property type="entry name" value="FAD-bd_FR_type"/>
</dbReference>
<reference evidence="12" key="1">
    <citation type="submission" date="2016-06" db="EMBL/GenBank/DDBJ databases">
        <title>NZP2037 Pacbio-Illumina hybrid assembly.</title>
        <authorList>
            <person name="Ramsay J.P."/>
        </authorList>
    </citation>
    <scope>NUCLEOTIDE SEQUENCE [LARGE SCALE GENOMIC DNA]</scope>
    <source>
        <strain evidence="12">R7ANS::ICEMlSym2042</strain>
    </source>
</reference>
<keyword evidence="4" id="KW-0479">Metal-binding</keyword>
<dbReference type="OrthoDB" id="9786134at2"/>
<dbReference type="InterPro" id="IPR039261">
    <property type="entry name" value="FNR_nucleotide-bd"/>
</dbReference>
<dbReference type="GO" id="GO:0055085">
    <property type="term" value="P:transmembrane transport"/>
    <property type="evidence" value="ECO:0007669"/>
    <property type="project" value="InterPro"/>
</dbReference>
<keyword evidence="9" id="KW-0472">Membrane</keyword>
<dbReference type="GO" id="GO:0051537">
    <property type="term" value="F:2 iron, 2 sulfur cluster binding"/>
    <property type="evidence" value="ECO:0007669"/>
    <property type="project" value="UniProtKB-KW"/>
</dbReference>
<feature type="domain" description="FAD-binding FR-type" evidence="10">
    <location>
        <begin position="267"/>
        <end position="370"/>
    </location>
</feature>
<protein>
    <recommendedName>
        <fullName evidence="10">FAD-binding FR-type domain-containing protein</fullName>
    </recommendedName>
</protein>
<feature type="transmembrane region" description="Helical" evidence="9">
    <location>
        <begin position="143"/>
        <end position="162"/>
    </location>
</feature>
<comment type="cofactor">
    <cofactor evidence="1">
        <name>FAD</name>
        <dbReference type="ChEBI" id="CHEBI:57692"/>
    </cofactor>
</comment>
<evidence type="ECO:0000313" key="11">
    <source>
        <dbReference type="EMBL" id="OBP69533.1"/>
    </source>
</evidence>
<feature type="transmembrane region" description="Helical" evidence="9">
    <location>
        <begin position="169"/>
        <end position="186"/>
    </location>
</feature>
<evidence type="ECO:0000256" key="2">
    <source>
        <dbReference type="ARBA" id="ARBA00022630"/>
    </source>
</evidence>
<dbReference type="Gene3D" id="3.40.50.80">
    <property type="entry name" value="Nucleotide-binding domain of ferredoxin-NADP reductase (FNR) module"/>
    <property type="match status" value="1"/>
</dbReference>
<keyword evidence="8" id="KW-0411">Iron-sulfur</keyword>
<evidence type="ECO:0000256" key="9">
    <source>
        <dbReference type="SAM" id="Phobius"/>
    </source>
</evidence>
<evidence type="ECO:0000256" key="3">
    <source>
        <dbReference type="ARBA" id="ARBA00022714"/>
    </source>
</evidence>
<evidence type="ECO:0000313" key="12">
    <source>
        <dbReference type="Proteomes" id="UP000093748"/>
    </source>
</evidence>
<dbReference type="CDD" id="cd00322">
    <property type="entry name" value="FNR_like"/>
    <property type="match status" value="1"/>
</dbReference>
<dbReference type="InterPro" id="IPR050415">
    <property type="entry name" value="MRET"/>
</dbReference>
<organism evidence="11 12">
    <name type="scientific">Rhizobium loti</name>
    <name type="common">Mesorhizobium loti</name>
    <dbReference type="NCBI Taxonomy" id="381"/>
    <lineage>
        <taxon>Bacteria</taxon>
        <taxon>Pseudomonadati</taxon>
        <taxon>Pseudomonadota</taxon>
        <taxon>Alphaproteobacteria</taxon>
        <taxon>Hyphomicrobiales</taxon>
        <taxon>Phyllobacteriaceae</taxon>
        <taxon>Mesorhizobium</taxon>
    </lineage>
</organism>
<feature type="transmembrane region" description="Helical" evidence="9">
    <location>
        <begin position="75"/>
        <end position="92"/>
    </location>
</feature>
<name>A0A1A5K0T3_RHILI</name>
<evidence type="ECO:0000256" key="4">
    <source>
        <dbReference type="ARBA" id="ARBA00022723"/>
    </source>
</evidence>
<keyword evidence="6" id="KW-0560">Oxidoreductase</keyword>
<dbReference type="PRINTS" id="PR00410">
    <property type="entry name" value="PHEHYDRXLASE"/>
</dbReference>
<dbReference type="SUPFAM" id="SSF63380">
    <property type="entry name" value="Riboflavin synthase domain-like"/>
    <property type="match status" value="1"/>
</dbReference>
<dbReference type="RefSeq" id="WP_010914187.1">
    <property type="nucleotide sequence ID" value="NZ_LZTH01000023.1"/>
</dbReference>
<evidence type="ECO:0000256" key="6">
    <source>
        <dbReference type="ARBA" id="ARBA00023002"/>
    </source>
</evidence>
<dbReference type="GO" id="GO:0016491">
    <property type="term" value="F:oxidoreductase activity"/>
    <property type="evidence" value="ECO:0007669"/>
    <property type="project" value="UniProtKB-KW"/>
</dbReference>
<comment type="caution">
    <text evidence="11">The sequence shown here is derived from an EMBL/GenBank/DDBJ whole genome shotgun (WGS) entry which is preliminary data.</text>
</comment>
<dbReference type="GO" id="GO:0046872">
    <property type="term" value="F:metal ion binding"/>
    <property type="evidence" value="ECO:0007669"/>
    <property type="project" value="UniProtKB-KW"/>
</dbReference>
<evidence type="ECO:0000256" key="8">
    <source>
        <dbReference type="ARBA" id="ARBA00023014"/>
    </source>
</evidence>
<dbReference type="AlphaFoldDB" id="A0A1A5K0T3"/>
<dbReference type="Proteomes" id="UP000093748">
    <property type="component" value="Unassembled WGS sequence"/>
</dbReference>
<keyword evidence="9" id="KW-1133">Transmembrane helix</keyword>
<keyword evidence="2" id="KW-0285">Flavoprotein</keyword>
<dbReference type="EMBL" id="LZTJ01000034">
    <property type="protein sequence ID" value="OBP69533.1"/>
    <property type="molecule type" value="Genomic_DNA"/>
</dbReference>
<dbReference type="GeneID" id="66685903"/>
<evidence type="ECO:0000256" key="5">
    <source>
        <dbReference type="ARBA" id="ARBA00022827"/>
    </source>
</evidence>
<dbReference type="PANTHER" id="PTHR47354">
    <property type="entry name" value="NADH OXIDOREDUCTASE HCR"/>
    <property type="match status" value="1"/>
</dbReference>
<feature type="transmembrane region" description="Helical" evidence="9">
    <location>
        <begin position="226"/>
        <end position="248"/>
    </location>
</feature>
<dbReference type="PROSITE" id="PS51384">
    <property type="entry name" value="FAD_FR"/>
    <property type="match status" value="1"/>
</dbReference>
<evidence type="ECO:0000256" key="7">
    <source>
        <dbReference type="ARBA" id="ARBA00023004"/>
    </source>
</evidence>
<feature type="transmembrane region" description="Helical" evidence="9">
    <location>
        <begin position="17"/>
        <end position="37"/>
    </location>
</feature>
<dbReference type="Pfam" id="PF00175">
    <property type="entry name" value="NAD_binding_1"/>
    <property type="match status" value="1"/>
</dbReference>
<evidence type="ECO:0000256" key="1">
    <source>
        <dbReference type="ARBA" id="ARBA00001974"/>
    </source>
</evidence>
<accession>A0A1A5K0T3</accession>
<keyword evidence="5" id="KW-0274">FAD</keyword>
<proteinExistence type="predicted"/>
<keyword evidence="7" id="KW-0408">Iron</keyword>
<dbReference type="GO" id="GO:0016020">
    <property type="term" value="C:membrane"/>
    <property type="evidence" value="ECO:0007669"/>
    <property type="project" value="InterPro"/>
</dbReference>
<dbReference type="InterPro" id="IPR017938">
    <property type="entry name" value="Riboflavin_synthase-like_b-brl"/>
</dbReference>
<feature type="transmembrane region" description="Helical" evidence="9">
    <location>
        <begin position="43"/>
        <end position="63"/>
    </location>
</feature>
<evidence type="ECO:0000259" key="10">
    <source>
        <dbReference type="PROSITE" id="PS51384"/>
    </source>
</evidence>
<keyword evidence="9" id="KW-0812">Transmembrane</keyword>
<sequence>MIKTIDRFLDHLTMYRLVLYYLMALVGAAFVLGFVRLVPHDPIALAFTTALALAACWITNKVFARIFAVPANKESVYITALILALILDPVAVTDIKGIAAVAFASVWAISSKFILAIGRKHLFNPAALGVALSALLLDQPATWWVGGNLPLLPLVLVGGMLIVRKLRRLYLVSTFVVVALATILATTDPSQYWTALAETLGSSPLLFFAFVMLTEPLTAPTMRWPRIAFAAIVGFLFAPNIHIGSFYFTPELALLAGNLFAYAAGPKGRFVLTLERIEQSAVDSFDFVFRSPRKLAFEAGQYLEWTLGLDRADNRGNRRFFTVASAPTEETVRLGVKFYPQSSAFKRELMTMKPGSTIHAAQLAGNFTLPARRETKIAFLAGGIGITPFRSMLQYLLDRKERRPIVILYGTEGQQDIAYREVLGAARQELGIKTIHAVASGGERGQYPGYIDERLIRLAIPDYLERTFYISGPQAMVKALRQKLLAMGVRRPKIKVDYFPGFA</sequence>